<dbReference type="EC" id="2.7.1.148" evidence="2 9"/>
<evidence type="ECO:0000256" key="5">
    <source>
        <dbReference type="ARBA" id="ARBA00022741"/>
    </source>
</evidence>
<dbReference type="InterPro" id="IPR004424">
    <property type="entry name" value="IspE"/>
</dbReference>
<evidence type="ECO:0000256" key="1">
    <source>
        <dbReference type="ARBA" id="ARBA00009684"/>
    </source>
</evidence>
<evidence type="ECO:0000256" key="3">
    <source>
        <dbReference type="ARBA" id="ARBA00017473"/>
    </source>
</evidence>
<dbReference type="RefSeq" id="WP_366923360.1">
    <property type="nucleotide sequence ID" value="NZ_CP121694.1"/>
</dbReference>
<dbReference type="InterPro" id="IPR020568">
    <property type="entry name" value="Ribosomal_Su5_D2-typ_SF"/>
</dbReference>
<dbReference type="GO" id="GO:0005524">
    <property type="term" value="F:ATP binding"/>
    <property type="evidence" value="ECO:0007669"/>
    <property type="project" value="UniProtKB-UniRule"/>
</dbReference>
<keyword evidence="6 9" id="KW-0418">Kinase</keyword>
<dbReference type="PIRSF" id="PIRSF010376">
    <property type="entry name" value="IspE"/>
    <property type="match status" value="1"/>
</dbReference>
<comment type="similarity">
    <text evidence="1 9">Belongs to the GHMP kinase family. IspE subfamily.</text>
</comment>
<sequence length="285" mass="31005">MGENQIIVNAYAKLNLSIDVLGKRSDGYHQVSMLMQSISLHDEVSIYPSNGLTVECNNAAVPSGPDNLAYKAAELLKRETNYEGGARIVINKNIPVAAGLAGGSSDAAAVMLALNNLWGLRLTIGRLGHLAGRLGSDIPFCLLGGTCLATERGERLTLLPPAPHFWLVLAKPDFGVPTAQVYDNFDPQKVQKRPNNRVAVKAIEAGDRELLLQGMENVLESSTFRLYPQVEEIKELMYRYGVEKAMMCGSGPTVFGIARGKSHASEIVRRLQERNGIFVQVAETI</sequence>
<dbReference type="Gene3D" id="3.30.230.10">
    <property type="match status" value="1"/>
</dbReference>
<dbReference type="InterPro" id="IPR006204">
    <property type="entry name" value="GHMP_kinase_N_dom"/>
</dbReference>
<keyword evidence="5 9" id="KW-0547">Nucleotide-binding</keyword>
<accession>A0AAU0UJX8</accession>
<dbReference type="SUPFAM" id="SSF54211">
    <property type="entry name" value="Ribosomal protein S5 domain 2-like"/>
    <property type="match status" value="1"/>
</dbReference>
<dbReference type="HAMAP" id="MF_00061">
    <property type="entry name" value="IspE"/>
    <property type="match status" value="1"/>
</dbReference>
<dbReference type="SUPFAM" id="SSF55060">
    <property type="entry name" value="GHMP Kinase, C-terminal domain"/>
    <property type="match status" value="1"/>
</dbReference>
<evidence type="ECO:0000256" key="7">
    <source>
        <dbReference type="ARBA" id="ARBA00022840"/>
    </source>
</evidence>
<dbReference type="KEGG" id="dbc:MFMK1_000235"/>
<dbReference type="GO" id="GO:0016114">
    <property type="term" value="P:terpenoid biosynthetic process"/>
    <property type="evidence" value="ECO:0007669"/>
    <property type="project" value="UniProtKB-UniRule"/>
</dbReference>
<gene>
    <name evidence="9 12" type="primary">ispE</name>
    <name evidence="12" type="ORF">MFMK1_000235</name>
</gene>
<comment type="function">
    <text evidence="9">Catalyzes the phosphorylation of the position 2 hydroxy group of 4-diphosphocytidyl-2C-methyl-D-erythritol.</text>
</comment>
<evidence type="ECO:0000256" key="8">
    <source>
        <dbReference type="ARBA" id="ARBA00032554"/>
    </source>
</evidence>
<dbReference type="NCBIfam" id="TIGR00154">
    <property type="entry name" value="ispE"/>
    <property type="match status" value="1"/>
</dbReference>
<name>A0AAU0UJX8_9FIRM</name>
<keyword evidence="4 9" id="KW-0808">Transferase</keyword>
<evidence type="ECO:0000313" key="13">
    <source>
        <dbReference type="Proteomes" id="UP001329915"/>
    </source>
</evidence>
<organism evidence="12 13">
    <name type="scientific">Metallumcola ferriviriculae</name>
    <dbReference type="NCBI Taxonomy" id="3039180"/>
    <lineage>
        <taxon>Bacteria</taxon>
        <taxon>Bacillati</taxon>
        <taxon>Bacillota</taxon>
        <taxon>Clostridia</taxon>
        <taxon>Neomoorellales</taxon>
        <taxon>Desulfitibacteraceae</taxon>
        <taxon>Metallumcola</taxon>
    </lineage>
</organism>
<evidence type="ECO:0000256" key="4">
    <source>
        <dbReference type="ARBA" id="ARBA00022679"/>
    </source>
</evidence>
<dbReference type="Pfam" id="PF00288">
    <property type="entry name" value="GHMP_kinases_N"/>
    <property type="match status" value="1"/>
</dbReference>
<reference evidence="12 13" key="1">
    <citation type="submission" date="2023-04" db="EMBL/GenBank/DDBJ databases">
        <authorList>
            <person name="Hsu D."/>
        </authorList>
    </citation>
    <scope>NUCLEOTIDE SEQUENCE [LARGE SCALE GENOMIC DNA]</scope>
    <source>
        <strain evidence="12 13">MK1</strain>
    </source>
</reference>
<evidence type="ECO:0000256" key="6">
    <source>
        <dbReference type="ARBA" id="ARBA00022777"/>
    </source>
</evidence>
<evidence type="ECO:0000259" key="10">
    <source>
        <dbReference type="Pfam" id="PF00288"/>
    </source>
</evidence>
<evidence type="ECO:0000256" key="2">
    <source>
        <dbReference type="ARBA" id="ARBA00012052"/>
    </source>
</evidence>
<feature type="binding site" evidence="9">
    <location>
        <begin position="95"/>
        <end position="105"/>
    </location>
    <ligand>
        <name>ATP</name>
        <dbReference type="ChEBI" id="CHEBI:30616"/>
    </ligand>
</feature>
<dbReference type="GO" id="GO:0050515">
    <property type="term" value="F:4-(cytidine 5'-diphospho)-2-C-methyl-D-erythritol kinase activity"/>
    <property type="evidence" value="ECO:0007669"/>
    <property type="project" value="UniProtKB-UniRule"/>
</dbReference>
<dbReference type="Pfam" id="PF08544">
    <property type="entry name" value="GHMP_kinases_C"/>
    <property type="match status" value="1"/>
</dbReference>
<keyword evidence="7 9" id="KW-0067">ATP-binding</keyword>
<keyword evidence="13" id="KW-1185">Reference proteome</keyword>
<feature type="domain" description="GHMP kinase N-terminal" evidence="10">
    <location>
        <begin position="67"/>
        <end position="145"/>
    </location>
</feature>
<dbReference type="InterPro" id="IPR013750">
    <property type="entry name" value="GHMP_kinase_C_dom"/>
</dbReference>
<feature type="active site" evidence="9">
    <location>
        <position position="137"/>
    </location>
</feature>
<comment type="catalytic activity">
    <reaction evidence="9">
        <text>4-CDP-2-C-methyl-D-erythritol + ATP = 4-CDP-2-C-methyl-D-erythritol 2-phosphate + ADP + H(+)</text>
        <dbReference type="Rhea" id="RHEA:18437"/>
        <dbReference type="ChEBI" id="CHEBI:15378"/>
        <dbReference type="ChEBI" id="CHEBI:30616"/>
        <dbReference type="ChEBI" id="CHEBI:57823"/>
        <dbReference type="ChEBI" id="CHEBI:57919"/>
        <dbReference type="ChEBI" id="CHEBI:456216"/>
        <dbReference type="EC" id="2.7.1.148"/>
    </reaction>
</comment>
<dbReference type="InterPro" id="IPR014721">
    <property type="entry name" value="Ribsml_uS5_D2-typ_fold_subgr"/>
</dbReference>
<dbReference type="InterPro" id="IPR036554">
    <property type="entry name" value="GHMP_kinase_C_sf"/>
</dbReference>
<protein>
    <recommendedName>
        <fullName evidence="3 9">4-diphosphocytidyl-2-C-methyl-D-erythritol kinase</fullName>
        <shortName evidence="9">CMK</shortName>
        <ecNumber evidence="2 9">2.7.1.148</ecNumber>
    </recommendedName>
    <alternativeName>
        <fullName evidence="8 9">4-(cytidine-5'-diphospho)-2-C-methyl-D-erythritol kinase</fullName>
    </alternativeName>
</protein>
<dbReference type="Proteomes" id="UP001329915">
    <property type="component" value="Chromosome"/>
</dbReference>
<comment type="pathway">
    <text evidence="9">Isoprenoid biosynthesis; isopentenyl diphosphate biosynthesis via DXP pathway; isopentenyl diphosphate from 1-deoxy-D-xylulose 5-phosphate: step 3/6.</text>
</comment>
<feature type="domain" description="GHMP kinase C-terminal" evidence="11">
    <location>
        <begin position="199"/>
        <end position="274"/>
    </location>
</feature>
<dbReference type="AlphaFoldDB" id="A0AAU0UJX8"/>
<dbReference type="PANTHER" id="PTHR43527">
    <property type="entry name" value="4-DIPHOSPHOCYTIDYL-2-C-METHYL-D-ERYTHRITOL KINASE, CHLOROPLASTIC"/>
    <property type="match status" value="1"/>
</dbReference>
<evidence type="ECO:0000259" key="11">
    <source>
        <dbReference type="Pfam" id="PF08544"/>
    </source>
</evidence>
<evidence type="ECO:0000313" key="12">
    <source>
        <dbReference type="EMBL" id="WRO20465.1"/>
    </source>
</evidence>
<dbReference type="EMBL" id="CP121694">
    <property type="protein sequence ID" value="WRO20465.1"/>
    <property type="molecule type" value="Genomic_DNA"/>
</dbReference>
<feature type="active site" evidence="9">
    <location>
        <position position="13"/>
    </location>
</feature>
<evidence type="ECO:0000256" key="9">
    <source>
        <dbReference type="HAMAP-Rule" id="MF_00061"/>
    </source>
</evidence>
<dbReference type="Gene3D" id="3.30.70.890">
    <property type="entry name" value="GHMP kinase, C-terminal domain"/>
    <property type="match status" value="1"/>
</dbReference>
<dbReference type="GO" id="GO:0019288">
    <property type="term" value="P:isopentenyl diphosphate biosynthetic process, methylerythritol 4-phosphate pathway"/>
    <property type="evidence" value="ECO:0007669"/>
    <property type="project" value="UniProtKB-UniRule"/>
</dbReference>
<keyword evidence="9" id="KW-0414">Isoprene biosynthesis</keyword>
<dbReference type="PANTHER" id="PTHR43527:SF2">
    <property type="entry name" value="4-DIPHOSPHOCYTIDYL-2-C-METHYL-D-ERYTHRITOL KINASE, CHLOROPLASTIC"/>
    <property type="match status" value="1"/>
</dbReference>
<proteinExistence type="inferred from homology"/>